<dbReference type="Proteomes" id="UP000193920">
    <property type="component" value="Unassembled WGS sequence"/>
</dbReference>
<feature type="transmembrane region" description="Helical" evidence="8">
    <location>
        <begin position="228"/>
        <end position="244"/>
    </location>
</feature>
<evidence type="ECO:0000256" key="7">
    <source>
        <dbReference type="SAM" id="MobiDB-lite"/>
    </source>
</evidence>
<sequence length="1212" mass="137565">MNSIIKNKFNHFKNIILRKKVIYLIILLSSLFIISSLWINNKGDAQLKITLDECTIPKNGEDKCQYVKENCSDIEGLFNYLSFIYCTMSKYSCIAIIIMSLWIIWLFLLFGTSASSFFSPNLTVIANYLHLPESVAGVTLAALGNGAPDVFGTFSSFKANSGGLAIGELIGASLFVSILVIGSISLVSPVKVSRKPFICDMLFFIGAIVCVLILLIKRNISAFDSMMMLGYYIIYVISVVVINWRKHIKKSRIENYQSLGFHFPRCEFDSDSEEVYNDDADAEDSSSDFSESTISESINSLESKSNENKNSTFNNEILIVKNPKEKNYNNEIVSSPPSFNILSNKNKNKKIKSDDEYINEYDENTPLLNKDNNLSPNNEASQYLSSYVNINNYFENKNSTNNISTNSNTVRRNSKSFKDKVIHTLFPYFKDWHQQSSFSKCVNLFCMPFNLILTLTIPVITPEIHKAYGIQVKKEKEKTESTMHQRRRRRHHHHHRRHHRRHHKSEYSSEDLHKVNTVSGNKETEHLERLKKQQLSRILSENKNSLSRSTSFEEINSLVREGMMKKQKKLLQSEISKSFTNDNLYHLSKDNKEYPLKKSQSLNLIKMKKKYKSLSIYNPDDNLYQKALRNTSYLNSQKQKERESSMNFDTLNNVDINTNINIYNNITNNTYKNNTIINNNNNDINNNINNNNINNNNYNNNNNINNYHSFAVNSNLPSSKFINIDSFPKEKDSGVMFKEFSVSDSSYDSSPTSDYKSSQSPSKIQSRPPPEHFMPLTSNLTHSTSTSKLYPSPTPTTPPSNYNTFMNINTPIINMITDTNTNTTTNINTNINANINMNTNSNPINYSIINNYNNIYPINQNSPYPLTRDISMTNSSPPKNNTLMNRVMSVSSINNYDFNDINEYNSYFMETNNISMNPMEYSVNGSYYDISSIYSNSCADFSIYAQPSIDQDTITPQNTLSNSQGNPNDKSTSVNTTDEISFHIDGPIILSEVWNKWLIVIPTTICPLFITLICSIDLNIEYYHWLLSCCTSITVFLLTSICLKSDRIPTCYCIFSIIGFISGLCWIYVIANEVVAVLQSLGKILRISDSIMGLSFFAMGNSLGDLITNVSIARMGFSKMAIGACLGTPLLNIILGLGISGIILTEKNHKALPIKIDSNTLYFSVIGLLIGAIGTLFLVYINKFKMTRSYGLCAIIIYSLIVIMQVIIEINQ</sequence>
<feature type="compositionally biased region" description="Basic residues" evidence="7">
    <location>
        <begin position="484"/>
        <end position="504"/>
    </location>
</feature>
<feature type="transmembrane region" description="Helical" evidence="8">
    <location>
        <begin position="1120"/>
        <end position="1142"/>
    </location>
</feature>
<evidence type="ECO:0000256" key="2">
    <source>
        <dbReference type="ARBA" id="ARBA00008170"/>
    </source>
</evidence>
<accession>A0A1Y2C397</accession>
<feature type="region of interest" description="Disordered" evidence="7">
    <location>
        <begin position="742"/>
        <end position="800"/>
    </location>
</feature>
<dbReference type="InterPro" id="IPR051359">
    <property type="entry name" value="CaCA_antiporter"/>
</dbReference>
<evidence type="ECO:0000259" key="9">
    <source>
        <dbReference type="Pfam" id="PF01699"/>
    </source>
</evidence>
<protein>
    <recommendedName>
        <fullName evidence="9">Sodium/calcium exchanger membrane region domain-containing protein</fullName>
    </recommendedName>
</protein>
<feature type="transmembrane region" description="Helical" evidence="8">
    <location>
        <begin position="1189"/>
        <end position="1208"/>
    </location>
</feature>
<comment type="similarity">
    <text evidence="2">Belongs to the Ca(2+):cation antiporter (CaCA) (TC 2.A.19) family.</text>
</comment>
<evidence type="ECO:0000313" key="11">
    <source>
        <dbReference type="Proteomes" id="UP000193920"/>
    </source>
</evidence>
<dbReference type="AlphaFoldDB" id="A0A1Y2C397"/>
<dbReference type="OrthoDB" id="407410at2759"/>
<feature type="compositionally biased region" description="Low complexity" evidence="7">
    <location>
        <begin position="742"/>
        <end position="763"/>
    </location>
</feature>
<organism evidence="10 11">
    <name type="scientific">Neocallimastix californiae</name>
    <dbReference type="NCBI Taxonomy" id="1754190"/>
    <lineage>
        <taxon>Eukaryota</taxon>
        <taxon>Fungi</taxon>
        <taxon>Fungi incertae sedis</taxon>
        <taxon>Chytridiomycota</taxon>
        <taxon>Chytridiomycota incertae sedis</taxon>
        <taxon>Neocallimastigomycetes</taxon>
        <taxon>Neocallimastigales</taxon>
        <taxon>Neocallimastigaceae</taxon>
        <taxon>Neocallimastix</taxon>
    </lineage>
</organism>
<feature type="domain" description="Sodium/calcium exchanger membrane region" evidence="9">
    <location>
        <begin position="1056"/>
        <end position="1206"/>
    </location>
</feature>
<feature type="transmembrane region" description="Helical" evidence="8">
    <location>
        <begin position="1022"/>
        <end position="1043"/>
    </location>
</feature>
<comment type="caution">
    <text evidence="10">The sequence shown here is derived from an EMBL/GenBank/DDBJ whole genome shotgun (WGS) entry which is preliminary data.</text>
</comment>
<keyword evidence="3" id="KW-0813">Transport</keyword>
<dbReference type="Pfam" id="PF01699">
    <property type="entry name" value="Na_Ca_ex"/>
    <property type="match status" value="2"/>
</dbReference>
<evidence type="ECO:0000256" key="1">
    <source>
        <dbReference type="ARBA" id="ARBA00004141"/>
    </source>
</evidence>
<feature type="transmembrane region" description="Helical" evidence="8">
    <location>
        <begin position="1162"/>
        <end position="1182"/>
    </location>
</feature>
<feature type="region of interest" description="Disordered" evidence="7">
    <location>
        <begin position="955"/>
        <end position="974"/>
    </location>
</feature>
<dbReference type="GO" id="GO:0006874">
    <property type="term" value="P:intracellular calcium ion homeostasis"/>
    <property type="evidence" value="ECO:0007669"/>
    <property type="project" value="TreeGrafter"/>
</dbReference>
<evidence type="ECO:0000256" key="5">
    <source>
        <dbReference type="ARBA" id="ARBA00022989"/>
    </source>
</evidence>
<gene>
    <name evidence="10" type="ORF">LY90DRAFT_458446</name>
</gene>
<keyword evidence="6 8" id="KW-0472">Membrane</keyword>
<evidence type="ECO:0000256" key="3">
    <source>
        <dbReference type="ARBA" id="ARBA00022448"/>
    </source>
</evidence>
<dbReference type="Gene3D" id="1.20.1420.30">
    <property type="entry name" value="NCX, central ion-binding region"/>
    <property type="match status" value="2"/>
</dbReference>
<proteinExistence type="inferred from homology"/>
<feature type="transmembrane region" description="Helical" evidence="8">
    <location>
        <begin position="164"/>
        <end position="185"/>
    </location>
</feature>
<keyword evidence="4 8" id="KW-0812">Transmembrane</keyword>
<feature type="transmembrane region" description="Helical" evidence="8">
    <location>
        <begin position="1091"/>
        <end position="1108"/>
    </location>
</feature>
<evidence type="ECO:0000256" key="4">
    <source>
        <dbReference type="ARBA" id="ARBA00022692"/>
    </source>
</evidence>
<dbReference type="PANTHER" id="PTHR12266:SF0">
    <property type="entry name" value="MITOCHONDRIAL SODIUM_CALCIUM EXCHANGER PROTEIN"/>
    <property type="match status" value="1"/>
</dbReference>
<evidence type="ECO:0000256" key="6">
    <source>
        <dbReference type="ARBA" id="ARBA00023136"/>
    </source>
</evidence>
<feature type="transmembrane region" description="Helical" evidence="8">
    <location>
        <begin position="1050"/>
        <end position="1071"/>
    </location>
</feature>
<feature type="transmembrane region" description="Helical" evidence="8">
    <location>
        <begin position="88"/>
        <end position="110"/>
    </location>
</feature>
<feature type="domain" description="Sodium/calcium exchanger membrane region" evidence="9">
    <location>
        <begin position="100"/>
        <end position="239"/>
    </location>
</feature>
<name>A0A1Y2C397_9FUNG</name>
<evidence type="ECO:0000313" key="10">
    <source>
        <dbReference type="EMBL" id="ORY41498.1"/>
    </source>
</evidence>
<feature type="transmembrane region" description="Helical" evidence="8">
    <location>
        <begin position="21"/>
        <end position="39"/>
    </location>
</feature>
<dbReference type="InterPro" id="IPR004837">
    <property type="entry name" value="NaCa_Exmemb"/>
</dbReference>
<dbReference type="InterPro" id="IPR044880">
    <property type="entry name" value="NCX_ion-bd_dom_sf"/>
</dbReference>
<evidence type="ECO:0000256" key="8">
    <source>
        <dbReference type="SAM" id="Phobius"/>
    </source>
</evidence>
<dbReference type="PANTHER" id="PTHR12266">
    <property type="entry name" value="NA+/CA2+ K+ INDEPENDENT EXCHANGER"/>
    <property type="match status" value="1"/>
</dbReference>
<feature type="region of interest" description="Disordered" evidence="7">
    <location>
        <begin position="475"/>
        <end position="512"/>
    </location>
</feature>
<keyword evidence="11" id="KW-1185">Reference proteome</keyword>
<feature type="transmembrane region" description="Helical" evidence="8">
    <location>
        <begin position="197"/>
        <end position="216"/>
    </location>
</feature>
<keyword evidence="5 8" id="KW-1133">Transmembrane helix</keyword>
<comment type="subcellular location">
    <subcellularLocation>
        <location evidence="1">Membrane</location>
        <topology evidence="1">Multi-pass membrane protein</topology>
    </subcellularLocation>
</comment>
<reference evidence="10 11" key="1">
    <citation type="submission" date="2016-08" db="EMBL/GenBank/DDBJ databases">
        <title>A Parts List for Fungal Cellulosomes Revealed by Comparative Genomics.</title>
        <authorList>
            <consortium name="DOE Joint Genome Institute"/>
            <person name="Haitjema C.H."/>
            <person name="Gilmore S.P."/>
            <person name="Henske J.K."/>
            <person name="Solomon K.V."/>
            <person name="De Groot R."/>
            <person name="Kuo A."/>
            <person name="Mondo S.J."/>
            <person name="Salamov A.A."/>
            <person name="Labutti K."/>
            <person name="Zhao Z."/>
            <person name="Chiniquy J."/>
            <person name="Barry K."/>
            <person name="Brewer H.M."/>
            <person name="Purvine S.O."/>
            <person name="Wright A.T."/>
            <person name="Boxma B."/>
            <person name="Van Alen T."/>
            <person name="Hackstein J.H."/>
            <person name="Baker S.E."/>
            <person name="Grigoriev I.V."/>
            <person name="O'Malley M.A."/>
        </authorList>
    </citation>
    <scope>NUCLEOTIDE SEQUENCE [LARGE SCALE GENOMIC DNA]</scope>
    <source>
        <strain evidence="10 11">G1</strain>
    </source>
</reference>
<feature type="compositionally biased region" description="Low complexity" evidence="7">
    <location>
        <begin position="776"/>
        <end position="791"/>
    </location>
</feature>
<dbReference type="STRING" id="1754190.A0A1Y2C397"/>
<dbReference type="GO" id="GO:0016020">
    <property type="term" value="C:membrane"/>
    <property type="evidence" value="ECO:0007669"/>
    <property type="project" value="UniProtKB-SubCell"/>
</dbReference>
<feature type="transmembrane region" description="Helical" evidence="8">
    <location>
        <begin position="122"/>
        <end position="144"/>
    </location>
</feature>
<dbReference type="GO" id="GO:0008324">
    <property type="term" value="F:monoatomic cation transmembrane transporter activity"/>
    <property type="evidence" value="ECO:0007669"/>
    <property type="project" value="TreeGrafter"/>
</dbReference>
<dbReference type="EMBL" id="MCOG01000123">
    <property type="protein sequence ID" value="ORY41498.1"/>
    <property type="molecule type" value="Genomic_DNA"/>
</dbReference>